<dbReference type="RefSeq" id="WP_076001910.1">
    <property type="nucleotide sequence ID" value="NZ_PKUS01000003.1"/>
</dbReference>
<name>A0A2N5X5U4_9GAMM</name>
<comment type="caution">
    <text evidence="2">The sequence shown here is derived from an EMBL/GenBank/DDBJ whole genome shotgun (WGS) entry which is preliminary data.</text>
</comment>
<gene>
    <name evidence="2" type="ORF">C0039_04820</name>
</gene>
<feature type="transmembrane region" description="Helical" evidence="1">
    <location>
        <begin position="54"/>
        <end position="76"/>
    </location>
</feature>
<dbReference type="AlphaFoldDB" id="A0A2N5X5U4"/>
<protein>
    <submittedName>
        <fullName evidence="2">Uncharacterized protein</fullName>
    </submittedName>
</protein>
<keyword evidence="1" id="KW-0812">Transmembrane</keyword>
<accession>A0A2N5X5U4</accession>
<reference evidence="2 3" key="1">
    <citation type="submission" date="2018-01" db="EMBL/GenBank/DDBJ databases">
        <title>The draft genome sequence of Halioglobus lutimaris HF004.</title>
        <authorList>
            <person name="Du Z.-J."/>
            <person name="Shi M.-J."/>
        </authorList>
    </citation>
    <scope>NUCLEOTIDE SEQUENCE [LARGE SCALE GENOMIC DNA]</scope>
    <source>
        <strain evidence="2 3">HF004</strain>
    </source>
</reference>
<organism evidence="2 3">
    <name type="scientific">Pseudohalioglobus lutimaris</name>
    <dbReference type="NCBI Taxonomy" id="1737061"/>
    <lineage>
        <taxon>Bacteria</taxon>
        <taxon>Pseudomonadati</taxon>
        <taxon>Pseudomonadota</taxon>
        <taxon>Gammaproteobacteria</taxon>
        <taxon>Cellvibrionales</taxon>
        <taxon>Halieaceae</taxon>
        <taxon>Pseudohalioglobus</taxon>
    </lineage>
</organism>
<keyword evidence="3" id="KW-1185">Reference proteome</keyword>
<feature type="transmembrane region" description="Helical" evidence="1">
    <location>
        <begin position="91"/>
        <end position="112"/>
    </location>
</feature>
<evidence type="ECO:0000313" key="3">
    <source>
        <dbReference type="Proteomes" id="UP000235005"/>
    </source>
</evidence>
<keyword evidence="1" id="KW-0472">Membrane</keyword>
<evidence type="ECO:0000256" key="1">
    <source>
        <dbReference type="SAM" id="Phobius"/>
    </source>
</evidence>
<dbReference type="EMBL" id="PKUS01000003">
    <property type="protein sequence ID" value="PLW69859.1"/>
    <property type="molecule type" value="Genomic_DNA"/>
</dbReference>
<proteinExistence type="predicted"/>
<sequence length="113" mass="12683">MAFGIGAEAVARSARWWIYHKPSSPVINVLLMFGIVMGTLSAQVTQWGALQVTLIAFAIGYIYEIANFKWLCWWYFPDNKFLVFRGEQGCAISVACLWAAIPVSVDGVFRFLV</sequence>
<feature type="transmembrane region" description="Helical" evidence="1">
    <location>
        <begin position="25"/>
        <end position="42"/>
    </location>
</feature>
<dbReference type="Proteomes" id="UP000235005">
    <property type="component" value="Unassembled WGS sequence"/>
</dbReference>
<keyword evidence="1" id="KW-1133">Transmembrane helix</keyword>
<dbReference type="OrthoDB" id="9955373at2"/>
<evidence type="ECO:0000313" key="2">
    <source>
        <dbReference type="EMBL" id="PLW69859.1"/>
    </source>
</evidence>